<comment type="caution">
    <text evidence="1">The sequence shown here is derived from an EMBL/GenBank/DDBJ whole genome shotgun (WGS) entry which is preliminary data.</text>
</comment>
<accession>A0ABU6DV56</accession>
<protein>
    <submittedName>
        <fullName evidence="1">Uncharacterized protein</fullName>
    </submittedName>
</protein>
<reference evidence="1 2" key="1">
    <citation type="submission" date="2019-08" db="EMBL/GenBank/DDBJ databases">
        <title>Five species of Acinetobacter isolated from floral nectar and animal pollinators.</title>
        <authorList>
            <person name="Hendry T.A."/>
        </authorList>
    </citation>
    <scope>NUCLEOTIDE SEQUENCE [LARGE SCALE GENOMIC DNA]</scope>
    <source>
        <strain evidence="1 2">MD18.27</strain>
    </source>
</reference>
<dbReference type="RefSeq" id="WP_237413495.1">
    <property type="nucleotide sequence ID" value="NZ_VTDN01000010.1"/>
</dbReference>
<gene>
    <name evidence="1" type="ORF">I2F25_11235</name>
</gene>
<keyword evidence="2" id="KW-1185">Reference proteome</keyword>
<name>A0ABU6DV56_9GAMM</name>
<dbReference type="Proteomes" id="UP001339883">
    <property type="component" value="Unassembled WGS sequence"/>
</dbReference>
<organism evidence="1 2">
    <name type="scientific">Acinetobacter pollinis</name>
    <dbReference type="NCBI Taxonomy" id="2605270"/>
    <lineage>
        <taxon>Bacteria</taxon>
        <taxon>Pseudomonadati</taxon>
        <taxon>Pseudomonadota</taxon>
        <taxon>Gammaproteobacteria</taxon>
        <taxon>Moraxellales</taxon>
        <taxon>Moraxellaceae</taxon>
        <taxon>Acinetobacter</taxon>
    </lineage>
</organism>
<sequence length="70" mass="7834">MSEIIKIRCGFCNHELDEDYILATCVYGTSNAECLHCVTQRESQKPTNLIDSFITDGGFDQVMGCKNGIR</sequence>
<proteinExistence type="predicted"/>
<evidence type="ECO:0000313" key="1">
    <source>
        <dbReference type="EMBL" id="MEB5477610.1"/>
    </source>
</evidence>
<dbReference type="EMBL" id="VTDN01000010">
    <property type="protein sequence ID" value="MEB5477610.1"/>
    <property type="molecule type" value="Genomic_DNA"/>
</dbReference>
<evidence type="ECO:0000313" key="2">
    <source>
        <dbReference type="Proteomes" id="UP001339883"/>
    </source>
</evidence>